<reference evidence="10 11" key="3">
    <citation type="journal article" date="2016" name="Stand. Genomic Sci.">
        <title>Complete genome sequence of 'Halanaeroarchaeum sulfurireducens' M27-SA2, a sulfur-reducing and acetate-oxidizing haloarchaeon from the deep-sea hypersaline anoxic lake Medee.</title>
        <authorList>
            <person name="Messina E."/>
            <person name="Sorokin D.Y."/>
            <person name="Kublanov I.V."/>
            <person name="Toshchakov S."/>
            <person name="Lopatina A."/>
            <person name="Arcadi E."/>
            <person name="Smedile F."/>
            <person name="La Spada G."/>
            <person name="La Cono V."/>
            <person name="Yakimov M.M."/>
        </authorList>
    </citation>
    <scope>NUCLEOTIDE SEQUENCE [LARGE SCALE GENOMIC DNA]</scope>
    <source>
        <strain evidence="10 11">M27-SA2</strain>
    </source>
</reference>
<dbReference type="NCBIfam" id="NF000622">
    <property type="entry name" value="PRK00021.3-3"/>
    <property type="match status" value="1"/>
</dbReference>
<name>A0A0F7PAN1_9EURY</name>
<dbReference type="HOGENOM" id="CLU_014673_4_2_2"/>
<evidence type="ECO:0000256" key="2">
    <source>
        <dbReference type="ARBA" id="ARBA00022694"/>
    </source>
</evidence>
<evidence type="ECO:0000313" key="10">
    <source>
        <dbReference type="EMBL" id="ALG81081.1"/>
    </source>
</evidence>
<dbReference type="GO" id="GO:0160147">
    <property type="term" value="F:tRNA pseudouridine(38-40) synthase activity"/>
    <property type="evidence" value="ECO:0007669"/>
    <property type="project" value="UniProtKB-EC"/>
</dbReference>
<evidence type="ECO:0000259" key="8">
    <source>
        <dbReference type="Pfam" id="PF01416"/>
    </source>
</evidence>
<dbReference type="PATRIC" id="fig|1604004.4.peg.177"/>
<gene>
    <name evidence="4 9" type="primary">truA</name>
    <name evidence="10" type="ORF">HLASA_0167</name>
    <name evidence="9" type="ORF">HLASF_0167</name>
</gene>
<dbReference type="GeneID" id="26009539"/>
<comment type="similarity">
    <text evidence="1 4 7">Belongs to the tRNA pseudouridine synthase TruA family.</text>
</comment>
<dbReference type="Proteomes" id="UP000069906">
    <property type="component" value="Chromosome"/>
</dbReference>
<reference evidence="9 12" key="1">
    <citation type="journal article" date="2015" name="ISME J.">
        <title>Elemental sulfur and acetate can support life of a novel strictly anaerobic haloarchaeon.</title>
        <authorList>
            <person name="Sorokin D.Y."/>
            <person name="Kublanov I.V."/>
            <person name="Gavrilov S.N."/>
            <person name="Rojo D."/>
            <person name="Roman P."/>
            <person name="Golyshin P.N."/>
            <person name="Slepak V.Z."/>
            <person name="Smedile F."/>
            <person name="Ferrer M."/>
            <person name="Messina E."/>
            <person name="La Cono V."/>
            <person name="Yakimov M.M."/>
        </authorList>
    </citation>
    <scope>NUCLEOTIDE SEQUENCE [LARGE SCALE GENOMIC DNA]</scope>
    <source>
        <strain evidence="9 12">HSR2</strain>
    </source>
</reference>
<feature type="binding site" evidence="4 6">
    <location>
        <position position="108"/>
    </location>
    <ligand>
        <name>substrate</name>
    </ligand>
</feature>
<dbReference type="InterPro" id="IPR020097">
    <property type="entry name" value="PsdUridine_synth_TruA_a/b_dom"/>
</dbReference>
<protein>
    <recommendedName>
        <fullName evidence="4">tRNA pseudouridine synthase A</fullName>
        <ecNumber evidence="4">5.4.99.12</ecNumber>
    </recommendedName>
    <alternativeName>
        <fullName evidence="4">tRNA pseudouridine(38-40) synthase</fullName>
    </alternativeName>
    <alternativeName>
        <fullName evidence="4">tRNA pseudouridylate synthase I</fullName>
    </alternativeName>
    <alternativeName>
        <fullName evidence="4">tRNA-uridine isomerase I</fullName>
    </alternativeName>
</protein>
<evidence type="ECO:0000256" key="6">
    <source>
        <dbReference type="PIRSR" id="PIRSR001430-2"/>
    </source>
</evidence>
<feature type="active site" description="Nucleophile" evidence="4 5">
    <location>
        <position position="54"/>
    </location>
</feature>
<dbReference type="EMBL" id="CP008874">
    <property type="protein sequence ID" value="AKH96679.1"/>
    <property type="molecule type" value="Genomic_DNA"/>
</dbReference>
<evidence type="ECO:0000256" key="4">
    <source>
        <dbReference type="HAMAP-Rule" id="MF_00171"/>
    </source>
</evidence>
<dbReference type="KEGG" id="hsu:HLASF_0167"/>
<evidence type="ECO:0000256" key="1">
    <source>
        <dbReference type="ARBA" id="ARBA00009375"/>
    </source>
</evidence>
<comment type="catalytic activity">
    <reaction evidence="4 7">
        <text>uridine(38/39/40) in tRNA = pseudouridine(38/39/40) in tRNA</text>
        <dbReference type="Rhea" id="RHEA:22376"/>
        <dbReference type="Rhea" id="RHEA-COMP:10085"/>
        <dbReference type="Rhea" id="RHEA-COMP:10087"/>
        <dbReference type="ChEBI" id="CHEBI:65314"/>
        <dbReference type="ChEBI" id="CHEBI:65315"/>
        <dbReference type="EC" id="5.4.99.12"/>
    </reaction>
</comment>
<dbReference type="GO" id="GO:0003723">
    <property type="term" value="F:RNA binding"/>
    <property type="evidence" value="ECO:0007669"/>
    <property type="project" value="InterPro"/>
</dbReference>
<evidence type="ECO:0000313" key="11">
    <source>
        <dbReference type="Proteomes" id="UP000060390"/>
    </source>
</evidence>
<accession>A0A0F7PAN1</accession>
<dbReference type="GO" id="GO:0031119">
    <property type="term" value="P:tRNA pseudouridine synthesis"/>
    <property type="evidence" value="ECO:0007669"/>
    <property type="project" value="UniProtKB-UniRule"/>
</dbReference>
<dbReference type="InterPro" id="IPR020094">
    <property type="entry name" value="TruA/RsuA/RluB/E/F_N"/>
</dbReference>
<dbReference type="Gene3D" id="3.30.70.580">
    <property type="entry name" value="Pseudouridine synthase I, catalytic domain, N-terminal subdomain"/>
    <property type="match status" value="1"/>
</dbReference>
<evidence type="ECO:0000313" key="9">
    <source>
        <dbReference type="EMBL" id="AKH96679.1"/>
    </source>
</evidence>
<dbReference type="AlphaFoldDB" id="A0A0F7PAN1"/>
<dbReference type="EC" id="5.4.99.12" evidence="4"/>
<proteinExistence type="inferred from homology"/>
<sequence>MRAFRIAYDGRPFHGFQRQPSVPTVEDAIFDALRALDVYEGETPPEYSAAGRTDAGVSALAQTVAFRAPEWLVPRAFNAELPESIRAWAWSDVPADFHATHDAEWREYRYVLFAPDLDDDRAREALDVLRGEHDFWNLTPDDERTVRRLRGDLSRDGPYLVVTLRSAGFARELVRRIVSLIRAVGSGAAQPSKVERVLGPNRIEGPEGVPPAPAYPLFLRSVSYDVAFEAGGDTETTSSAFRAVAVENRTRFRVADAIATGIETAIDGSR</sequence>
<dbReference type="STRING" id="1604004.HLASA_0167"/>
<dbReference type="InterPro" id="IPR020095">
    <property type="entry name" value="PsdUridine_synth_TruA_C"/>
</dbReference>
<dbReference type="OrthoDB" id="25720at2157"/>
<dbReference type="PIRSF" id="PIRSF001430">
    <property type="entry name" value="tRNA_psdUrid_synth"/>
    <property type="match status" value="1"/>
</dbReference>
<keyword evidence="12" id="KW-1185">Reference proteome</keyword>
<dbReference type="EMBL" id="CP011564">
    <property type="protein sequence ID" value="ALG81081.1"/>
    <property type="molecule type" value="Genomic_DNA"/>
</dbReference>
<dbReference type="InterPro" id="IPR020103">
    <property type="entry name" value="PsdUridine_synth_cat_dom_sf"/>
</dbReference>
<evidence type="ECO:0000256" key="3">
    <source>
        <dbReference type="ARBA" id="ARBA00023235"/>
    </source>
</evidence>
<keyword evidence="2 4" id="KW-0819">tRNA processing</keyword>
<dbReference type="PANTHER" id="PTHR11142">
    <property type="entry name" value="PSEUDOURIDYLATE SYNTHASE"/>
    <property type="match status" value="1"/>
</dbReference>
<organism evidence="9 12">
    <name type="scientific">Halanaeroarchaeum sulfurireducens</name>
    <dbReference type="NCBI Taxonomy" id="1604004"/>
    <lineage>
        <taxon>Archaea</taxon>
        <taxon>Methanobacteriati</taxon>
        <taxon>Methanobacteriota</taxon>
        <taxon>Stenosarchaea group</taxon>
        <taxon>Halobacteria</taxon>
        <taxon>Halobacteriales</taxon>
        <taxon>Halobacteriaceae</taxon>
        <taxon>Halanaeroarchaeum</taxon>
    </lineage>
</organism>
<dbReference type="SUPFAM" id="SSF55120">
    <property type="entry name" value="Pseudouridine synthase"/>
    <property type="match status" value="1"/>
</dbReference>
<feature type="domain" description="Pseudouridine synthase I TruA alpha/beta" evidence="8">
    <location>
        <begin position="128"/>
        <end position="225"/>
    </location>
</feature>
<dbReference type="InterPro" id="IPR001406">
    <property type="entry name" value="PsdUridine_synth_TruA"/>
</dbReference>
<dbReference type="RefSeq" id="WP_050047523.1">
    <property type="nucleotide sequence ID" value="NZ_CP008874.1"/>
</dbReference>
<keyword evidence="3 4" id="KW-0413">Isomerase</keyword>
<dbReference type="Proteomes" id="UP000060390">
    <property type="component" value="Chromosome"/>
</dbReference>
<evidence type="ECO:0000313" key="12">
    <source>
        <dbReference type="Proteomes" id="UP000069906"/>
    </source>
</evidence>
<comment type="caution">
    <text evidence="4">Lacks conserved residue(s) required for the propagation of feature annotation.</text>
</comment>
<comment type="function">
    <text evidence="4">Formation of pseudouridine at positions 38, 39 and 40 in the anticodon stem and loop of transfer RNAs.</text>
</comment>
<dbReference type="KEGG" id="hsf:HLASA_0167"/>
<dbReference type="Gene3D" id="3.30.70.660">
    <property type="entry name" value="Pseudouridine synthase I, catalytic domain, C-terminal subdomain"/>
    <property type="match status" value="1"/>
</dbReference>
<reference evidence="11" key="2">
    <citation type="submission" date="2015-05" db="EMBL/GenBank/DDBJ databases">
        <title>Complete genome sequence of Halanaeroarchaeum sulfurireducens type strain M27-SA2, a sulfate-reducer haloarchaeon from marine anoxic lake Medee.</title>
        <authorList>
            <person name="Messina E."/>
            <person name="Kublanov I.V."/>
            <person name="Toshchakov S."/>
            <person name="Arcadi E."/>
            <person name="La Spada G."/>
            <person name="La Cono V."/>
            <person name="Yakimov M.M."/>
        </authorList>
    </citation>
    <scope>NUCLEOTIDE SEQUENCE [LARGE SCALE GENOMIC DNA]</scope>
    <source>
        <strain evidence="11">M27-SA2</strain>
    </source>
</reference>
<dbReference type="PANTHER" id="PTHR11142:SF0">
    <property type="entry name" value="TRNA PSEUDOURIDINE SYNTHASE-LIKE 1"/>
    <property type="match status" value="1"/>
</dbReference>
<evidence type="ECO:0000256" key="7">
    <source>
        <dbReference type="RuleBase" id="RU003792"/>
    </source>
</evidence>
<dbReference type="Pfam" id="PF01416">
    <property type="entry name" value="PseudoU_synth_1"/>
    <property type="match status" value="1"/>
</dbReference>
<dbReference type="HAMAP" id="MF_00171">
    <property type="entry name" value="TruA"/>
    <property type="match status" value="1"/>
</dbReference>
<evidence type="ECO:0000256" key="5">
    <source>
        <dbReference type="PIRSR" id="PIRSR001430-1"/>
    </source>
</evidence>